<evidence type="ECO:0000256" key="5">
    <source>
        <dbReference type="SAM" id="Phobius"/>
    </source>
</evidence>
<feature type="transmembrane region" description="Helical" evidence="5">
    <location>
        <begin position="304"/>
        <end position="337"/>
    </location>
</feature>
<feature type="transmembrane region" description="Helical" evidence="5">
    <location>
        <begin position="38"/>
        <end position="55"/>
    </location>
</feature>
<sequence length="372" mass="38542">MYWGAPHGGTTLADFTFLLVVATAGVAGVVLQGRPHGVEQLLLGGIAVGAGWATLHTDHLVVLYLNLELQALALYTLVGYHRHHTPAMDAALRYLLAGSLVSGFTLYGFVGVYLHTGGFTLGEGTPPESPWITAMVLFKLGAFPFWFWTPPVYDPLDWGTLALVVGPAKVNLWWLATVGLAPVVGTTTVAVAAVGSVVVGAVGGYFQVTAAGVLAYSGVINAGYLLVLTWAGTPWGVAYYLGVYLVGTALVVAVASPMVATGVAHLSGWVALGAATPLLLYYGVLNLGGLPVWPGFFGKIWLVTWGVTLGWGLVVVVVAASILPAVYYVGLAVAALFEGGRPGRPGRWSPLTGVALTLGGTALVASVTVFVT</sequence>
<dbReference type="GO" id="GO:0016020">
    <property type="term" value="C:membrane"/>
    <property type="evidence" value="ECO:0007669"/>
    <property type="project" value="UniProtKB-SubCell"/>
</dbReference>
<keyword evidence="4 5" id="KW-0472">Membrane</keyword>
<keyword evidence="7" id="KW-0496">Mitochondrion</keyword>
<gene>
    <name evidence="7" type="primary">nad2</name>
</gene>
<dbReference type="EMBL" id="KY775057">
    <property type="protein sequence ID" value="ATE46702.1"/>
    <property type="molecule type" value="Genomic_DNA"/>
</dbReference>
<accession>A0A290YM15</accession>
<evidence type="ECO:0000256" key="4">
    <source>
        <dbReference type="ARBA" id="ARBA00023136"/>
    </source>
</evidence>
<dbReference type="PANTHER" id="PTHR22773">
    <property type="entry name" value="NADH DEHYDROGENASE"/>
    <property type="match status" value="1"/>
</dbReference>
<evidence type="ECO:0000313" key="7">
    <source>
        <dbReference type="EMBL" id="ATE46702.1"/>
    </source>
</evidence>
<organism evidence="7">
    <name type="scientific">Planoprotostelium fungivorum</name>
    <dbReference type="NCBI Taxonomy" id="1890364"/>
    <lineage>
        <taxon>Eukaryota</taxon>
        <taxon>Amoebozoa</taxon>
        <taxon>Evosea</taxon>
        <taxon>Variosea</taxon>
        <taxon>Cavosteliida</taxon>
        <taxon>Cavosteliaceae</taxon>
        <taxon>Planoprotostelium</taxon>
    </lineage>
</organism>
<evidence type="ECO:0000259" key="6">
    <source>
        <dbReference type="Pfam" id="PF00361"/>
    </source>
</evidence>
<evidence type="ECO:0000256" key="1">
    <source>
        <dbReference type="ARBA" id="ARBA00004141"/>
    </source>
</evidence>
<evidence type="ECO:0000256" key="2">
    <source>
        <dbReference type="ARBA" id="ARBA00022692"/>
    </source>
</evidence>
<feature type="domain" description="NADH:quinone oxidoreductase/Mrp antiporter transmembrane" evidence="6">
    <location>
        <begin position="58"/>
        <end position="322"/>
    </location>
</feature>
<feature type="transmembrane region" description="Helical" evidence="5">
    <location>
        <begin position="349"/>
        <end position="371"/>
    </location>
</feature>
<evidence type="ECO:0000256" key="3">
    <source>
        <dbReference type="ARBA" id="ARBA00022989"/>
    </source>
</evidence>
<keyword evidence="2 5" id="KW-0812">Transmembrane</keyword>
<dbReference type="Pfam" id="PF00361">
    <property type="entry name" value="Proton_antipo_M"/>
    <property type="match status" value="1"/>
</dbReference>
<dbReference type="InterPro" id="IPR001750">
    <property type="entry name" value="ND/Mrp_TM"/>
</dbReference>
<reference evidence="7" key="1">
    <citation type="submission" date="2017-03" db="EMBL/GenBank/DDBJ databases">
        <title>Protostelium fungiforum mitochondrial genome.</title>
        <authorList>
            <person name="Gloeckner G."/>
        </authorList>
    </citation>
    <scope>NUCLEOTIDE SEQUENCE</scope>
</reference>
<feature type="transmembrane region" description="Helical" evidence="5">
    <location>
        <begin position="12"/>
        <end position="31"/>
    </location>
</feature>
<feature type="transmembrane region" description="Helical" evidence="5">
    <location>
        <begin position="130"/>
        <end position="149"/>
    </location>
</feature>
<feature type="transmembrane region" description="Helical" evidence="5">
    <location>
        <begin position="92"/>
        <end position="110"/>
    </location>
</feature>
<keyword evidence="3 5" id="KW-1133">Transmembrane helix</keyword>
<feature type="transmembrane region" description="Helical" evidence="5">
    <location>
        <begin position="237"/>
        <end position="259"/>
    </location>
</feature>
<name>A0A290YM15_9EUKA</name>
<proteinExistence type="predicted"/>
<geneLocation type="mitochondrion" evidence="7"/>
<protein>
    <submittedName>
        <fullName evidence="7">NADH dehydrogenase subunit 2</fullName>
    </submittedName>
</protein>
<dbReference type="AlphaFoldDB" id="A0A290YM15"/>
<comment type="subcellular location">
    <subcellularLocation>
        <location evidence="1">Membrane</location>
        <topology evidence="1">Multi-pass membrane protein</topology>
    </subcellularLocation>
</comment>
<feature type="transmembrane region" description="Helical" evidence="5">
    <location>
        <begin position="182"/>
        <end position="206"/>
    </location>
</feature>
<feature type="transmembrane region" description="Helical" evidence="5">
    <location>
        <begin position="61"/>
        <end position="80"/>
    </location>
</feature>
<feature type="transmembrane region" description="Helical" evidence="5">
    <location>
        <begin position="213"/>
        <end position="231"/>
    </location>
</feature>